<gene>
    <name evidence="7" type="ORF">CTAYLR_000830</name>
</gene>
<reference evidence="7" key="1">
    <citation type="submission" date="2023-01" db="EMBL/GenBank/DDBJ databases">
        <title>Metagenome sequencing of chrysophaentin producing Chrysophaeum taylorii.</title>
        <authorList>
            <person name="Davison J."/>
            <person name="Bewley C."/>
        </authorList>
    </citation>
    <scope>NUCLEOTIDE SEQUENCE</scope>
    <source>
        <strain evidence="7">NIES-1699</strain>
    </source>
</reference>
<feature type="region of interest" description="Disordered" evidence="5">
    <location>
        <begin position="93"/>
        <end position="149"/>
    </location>
</feature>
<keyword evidence="2" id="KW-0813">Transport</keyword>
<keyword evidence="3" id="KW-0653">Protein transport</keyword>
<comment type="similarity">
    <text evidence="1">Belongs to the PDE6D/unc-119 family.</text>
</comment>
<evidence type="ECO:0000256" key="5">
    <source>
        <dbReference type="SAM" id="MobiDB-lite"/>
    </source>
</evidence>
<dbReference type="GO" id="GO:0008289">
    <property type="term" value="F:lipid binding"/>
    <property type="evidence" value="ECO:0007669"/>
    <property type="project" value="UniProtKB-KW"/>
</dbReference>
<evidence type="ECO:0000256" key="3">
    <source>
        <dbReference type="ARBA" id="ARBA00022927"/>
    </source>
</evidence>
<organism evidence="7 8">
    <name type="scientific">Chrysophaeum taylorii</name>
    <dbReference type="NCBI Taxonomy" id="2483200"/>
    <lineage>
        <taxon>Eukaryota</taxon>
        <taxon>Sar</taxon>
        <taxon>Stramenopiles</taxon>
        <taxon>Ochrophyta</taxon>
        <taxon>Pelagophyceae</taxon>
        <taxon>Pelagomonadales</taxon>
        <taxon>Pelagomonadaceae</taxon>
        <taxon>Chrysophaeum</taxon>
    </lineage>
</organism>
<feature type="domain" description="GMP phosphodiesterase delta subunit" evidence="6">
    <location>
        <begin position="1"/>
        <end position="76"/>
    </location>
</feature>
<dbReference type="EMBL" id="JAQMWT010000005">
    <property type="protein sequence ID" value="KAJ8614460.1"/>
    <property type="molecule type" value="Genomic_DNA"/>
</dbReference>
<accession>A0AAD7UP57</accession>
<dbReference type="AlphaFoldDB" id="A0AAD7UP57"/>
<dbReference type="PANTHER" id="PTHR12951:SF1">
    <property type="entry name" value="PROTEIN UNC-119 HOMOLOG"/>
    <property type="match status" value="1"/>
</dbReference>
<dbReference type="InterPro" id="IPR014756">
    <property type="entry name" value="Ig_E-set"/>
</dbReference>
<feature type="compositionally biased region" description="Low complexity" evidence="5">
    <location>
        <begin position="103"/>
        <end position="112"/>
    </location>
</feature>
<dbReference type="InterPro" id="IPR051519">
    <property type="entry name" value="PDE6D_unc-119_myristoyl-bd"/>
</dbReference>
<evidence type="ECO:0000259" key="6">
    <source>
        <dbReference type="Pfam" id="PF05351"/>
    </source>
</evidence>
<evidence type="ECO:0000256" key="4">
    <source>
        <dbReference type="ARBA" id="ARBA00023121"/>
    </source>
</evidence>
<dbReference type="GO" id="GO:0042953">
    <property type="term" value="P:lipoprotein transport"/>
    <property type="evidence" value="ECO:0007669"/>
    <property type="project" value="TreeGrafter"/>
</dbReference>
<dbReference type="GO" id="GO:0005929">
    <property type="term" value="C:cilium"/>
    <property type="evidence" value="ECO:0007669"/>
    <property type="project" value="TreeGrafter"/>
</dbReference>
<proteinExistence type="inferred from homology"/>
<feature type="compositionally biased region" description="Basic and acidic residues" evidence="5">
    <location>
        <begin position="128"/>
        <end position="149"/>
    </location>
</feature>
<evidence type="ECO:0000256" key="1">
    <source>
        <dbReference type="ARBA" id="ARBA00008102"/>
    </source>
</evidence>
<evidence type="ECO:0000313" key="7">
    <source>
        <dbReference type="EMBL" id="KAJ8614460.1"/>
    </source>
</evidence>
<dbReference type="GO" id="GO:0060271">
    <property type="term" value="P:cilium assembly"/>
    <property type="evidence" value="ECO:0007669"/>
    <property type="project" value="TreeGrafter"/>
</dbReference>
<comment type="caution">
    <text evidence="7">The sequence shown here is derived from an EMBL/GenBank/DDBJ whole genome shotgun (WGS) entry which is preliminary data.</text>
</comment>
<dbReference type="InterPro" id="IPR037036">
    <property type="entry name" value="PDED_dom_sf"/>
</dbReference>
<keyword evidence="4" id="KW-0446">Lipid-binding</keyword>
<dbReference type="Pfam" id="PF05351">
    <property type="entry name" value="GMP_PDE_delta"/>
    <property type="match status" value="1"/>
</dbReference>
<dbReference type="SUPFAM" id="SSF81296">
    <property type="entry name" value="E set domains"/>
    <property type="match status" value="1"/>
</dbReference>
<dbReference type="Proteomes" id="UP001230188">
    <property type="component" value="Unassembled WGS sequence"/>
</dbReference>
<dbReference type="Gene3D" id="2.70.50.40">
    <property type="entry name" value="GMP phosphodiesterase, delta subunit"/>
    <property type="match status" value="1"/>
</dbReference>
<evidence type="ECO:0000256" key="2">
    <source>
        <dbReference type="ARBA" id="ARBA00022448"/>
    </source>
</evidence>
<name>A0AAD7UP57_9STRA</name>
<sequence>MIERHYFRDNLIKSFDFSFGFGIPGSTNTWEAVYDMPPLDSQLVDDMIAHPYETESDSFYFVGDKLIMHNKAYYKYVREDSNAQCKSYEAKYAQPSSSKEIKASSSKAQAKGAKGGAEAKHGGAKVGSKAEAKIRDDDDDPWSKESDYY</sequence>
<protein>
    <recommendedName>
        <fullName evidence="6">GMP phosphodiesterase delta subunit domain-containing protein</fullName>
    </recommendedName>
</protein>
<dbReference type="InterPro" id="IPR008015">
    <property type="entry name" value="PDED_dom"/>
</dbReference>
<keyword evidence="8" id="KW-1185">Reference proteome</keyword>
<evidence type="ECO:0000313" key="8">
    <source>
        <dbReference type="Proteomes" id="UP001230188"/>
    </source>
</evidence>
<dbReference type="PANTHER" id="PTHR12951">
    <property type="entry name" value="RETINAL PROTEIN 4"/>
    <property type="match status" value="1"/>
</dbReference>